<organism evidence="2 3">
    <name type="scientific">Mytilus coruscus</name>
    <name type="common">Sea mussel</name>
    <dbReference type="NCBI Taxonomy" id="42192"/>
    <lineage>
        <taxon>Eukaryota</taxon>
        <taxon>Metazoa</taxon>
        <taxon>Spiralia</taxon>
        <taxon>Lophotrochozoa</taxon>
        <taxon>Mollusca</taxon>
        <taxon>Bivalvia</taxon>
        <taxon>Autobranchia</taxon>
        <taxon>Pteriomorphia</taxon>
        <taxon>Mytilida</taxon>
        <taxon>Mytiloidea</taxon>
        <taxon>Mytilidae</taxon>
        <taxon>Mytilinae</taxon>
        <taxon>Mytilus</taxon>
    </lineage>
</organism>
<dbReference type="Proteomes" id="UP000507470">
    <property type="component" value="Unassembled WGS sequence"/>
</dbReference>
<evidence type="ECO:0000313" key="3">
    <source>
        <dbReference type="Proteomes" id="UP000507470"/>
    </source>
</evidence>
<keyword evidence="3" id="KW-1185">Reference proteome</keyword>
<dbReference type="InterPro" id="IPR026960">
    <property type="entry name" value="RVT-Znf"/>
</dbReference>
<dbReference type="Pfam" id="PF13966">
    <property type="entry name" value="zf-RVT"/>
    <property type="match status" value="1"/>
</dbReference>
<gene>
    <name evidence="2" type="ORF">MCOR_44224</name>
</gene>
<feature type="domain" description="Reverse transcriptase zinc-binding" evidence="1">
    <location>
        <begin position="35"/>
        <end position="113"/>
    </location>
</feature>
<reference evidence="2 3" key="1">
    <citation type="submission" date="2020-06" db="EMBL/GenBank/DDBJ databases">
        <authorList>
            <person name="Li R."/>
            <person name="Bekaert M."/>
        </authorList>
    </citation>
    <scope>NUCLEOTIDE SEQUENCE [LARGE SCALE GENOMIC DNA]</scope>
    <source>
        <strain evidence="3">wild</strain>
    </source>
</reference>
<proteinExistence type="predicted"/>
<dbReference type="AlphaFoldDB" id="A0A6J8DTM1"/>
<evidence type="ECO:0000313" key="2">
    <source>
        <dbReference type="EMBL" id="CAC5411097.1"/>
    </source>
</evidence>
<accession>A0A6J8DTM1</accession>
<dbReference type="EMBL" id="CACVKT020007820">
    <property type="protein sequence ID" value="CAC5411097.1"/>
    <property type="molecule type" value="Genomic_DNA"/>
</dbReference>
<evidence type="ECO:0000259" key="1">
    <source>
        <dbReference type="Pfam" id="PF13966"/>
    </source>
</evidence>
<dbReference type="OrthoDB" id="6100900at2759"/>
<name>A0A6J8DTM1_MYTCO</name>
<protein>
    <recommendedName>
        <fullName evidence="1">Reverse transcriptase zinc-binding domain-containing protein</fullName>
    </recommendedName>
</protein>
<sequence>MEHLPSKYMWKKQLKTSINEYWSSIWTIECNTKSTLKHLSLQKDPVNNPHNIWKCVRNNQYDIKKAELKLKLVTGTYMLQSTRAKFSKNIHPNCKLCNESEETLEHFLLHCSNLSDVRQRYIMDKLFKLLREIERGGTINVINNELLLKII</sequence>